<evidence type="ECO:0000313" key="1">
    <source>
        <dbReference type="EMBL" id="MDH6104642.1"/>
    </source>
</evidence>
<reference evidence="1 2" key="1">
    <citation type="journal article" date="2023" name="J. Phycol.">
        <title>Chrysosporum ovalisporum is synonymous with the true-branching cyanobacterium Umezakia natans (Nostocales/Aphanizomenonaceae).</title>
        <authorList>
            <person name="McGregor G.B."/>
            <person name="Sendall B.C."/>
            <person name="Niiyama Y."/>
            <person name="Tuji A."/>
            <person name="Willis A."/>
        </authorList>
    </citation>
    <scope>NUCLEOTIDE SEQUENCE [LARGE SCALE GENOMIC DNA]</scope>
    <source>
        <strain evidence="1 2">CS-531</strain>
    </source>
</reference>
<dbReference type="Proteomes" id="UP001159386">
    <property type="component" value="Unassembled WGS sequence"/>
</dbReference>
<dbReference type="RefSeq" id="WP_271733680.1">
    <property type="nucleotide sequence ID" value="NZ_JANQDF010000018.1"/>
</dbReference>
<keyword evidence="2" id="KW-1185">Reference proteome</keyword>
<comment type="caution">
    <text evidence="1">The sequence shown here is derived from an EMBL/GenBank/DDBJ whole genome shotgun (WGS) entry which is preliminary data.</text>
</comment>
<sequence>MPEIDKLEEIILSSCLLTNWPLVKYISRIQQEDCDYRQTAPVYPLNHGLTNAGLCFDLVSLA</sequence>
<accession>A0ABT6K9Y2</accession>
<protein>
    <submittedName>
        <fullName evidence="1">Uncharacterized protein</fullName>
    </submittedName>
</protein>
<evidence type="ECO:0000313" key="2">
    <source>
        <dbReference type="Proteomes" id="UP001159386"/>
    </source>
</evidence>
<gene>
    <name evidence="1" type="ORF">NWP22_01885</name>
</gene>
<name>A0ABT6K9Y2_9CYAN</name>
<proteinExistence type="predicted"/>
<organism evidence="1 2">
    <name type="scientific">Anabaenopsis tanganyikae CS-531</name>
    <dbReference type="NCBI Taxonomy" id="2785304"/>
    <lineage>
        <taxon>Bacteria</taxon>
        <taxon>Bacillati</taxon>
        <taxon>Cyanobacteriota</taxon>
        <taxon>Cyanophyceae</taxon>
        <taxon>Nostocales</taxon>
        <taxon>Nodulariaceae</taxon>
        <taxon>Anabaenopsis</taxon>
        <taxon>Anabaenopsis tanganyikae</taxon>
    </lineage>
</organism>
<dbReference type="EMBL" id="JANQDF010000018">
    <property type="protein sequence ID" value="MDH6104642.1"/>
    <property type="molecule type" value="Genomic_DNA"/>
</dbReference>